<gene>
    <name evidence="1" type="ORF">DFL_007944</name>
</gene>
<dbReference type="GeneID" id="93590255"/>
<reference evidence="1 2" key="1">
    <citation type="submission" date="2019-01" db="EMBL/GenBank/DDBJ databases">
        <title>Intercellular communication is required for trap formation in the nematode-trapping fungus Duddingtonia flagrans.</title>
        <authorList>
            <person name="Youssar L."/>
            <person name="Wernet V."/>
            <person name="Hensel N."/>
            <person name="Hildebrandt H.-G."/>
            <person name="Fischer R."/>
        </authorList>
    </citation>
    <scope>NUCLEOTIDE SEQUENCE [LARGE SCALE GENOMIC DNA]</scope>
    <source>
        <strain evidence="1 2">CBS H-5679</strain>
    </source>
</reference>
<organism evidence="1 2">
    <name type="scientific">Arthrobotrys flagrans</name>
    <name type="common">Nematode-trapping fungus</name>
    <name type="synonym">Trichothecium flagrans</name>
    <dbReference type="NCBI Taxonomy" id="97331"/>
    <lineage>
        <taxon>Eukaryota</taxon>
        <taxon>Fungi</taxon>
        <taxon>Dikarya</taxon>
        <taxon>Ascomycota</taxon>
        <taxon>Pezizomycotina</taxon>
        <taxon>Orbiliomycetes</taxon>
        <taxon>Orbiliales</taxon>
        <taxon>Orbiliaceae</taxon>
        <taxon>Arthrobotrys</taxon>
    </lineage>
</organism>
<dbReference type="AlphaFoldDB" id="A0A436ZX68"/>
<dbReference type="EMBL" id="SAEB01000009">
    <property type="protein sequence ID" value="RVD83560.1"/>
    <property type="molecule type" value="Genomic_DNA"/>
</dbReference>
<comment type="caution">
    <text evidence="1">The sequence shown here is derived from an EMBL/GenBank/DDBJ whole genome shotgun (WGS) entry which is preliminary data.</text>
</comment>
<name>A0A436ZX68_ARTFL</name>
<dbReference type="RefSeq" id="XP_067489104.1">
    <property type="nucleotide sequence ID" value="XM_067637604.1"/>
</dbReference>
<keyword evidence="2" id="KW-1185">Reference proteome</keyword>
<protein>
    <submittedName>
        <fullName evidence="1">Uncharacterized protein</fullName>
    </submittedName>
</protein>
<sequence>MILQHIQADYEISDQSFERCLRSLDELLQAFENIIDDGILTGNSQEVETSKTPKAQYPKLDVVKDRRVRILYQ</sequence>
<dbReference type="Proteomes" id="UP000283090">
    <property type="component" value="Unassembled WGS sequence"/>
</dbReference>
<proteinExistence type="predicted"/>
<evidence type="ECO:0000313" key="1">
    <source>
        <dbReference type="EMBL" id="RVD83560.1"/>
    </source>
</evidence>
<evidence type="ECO:0000313" key="2">
    <source>
        <dbReference type="Proteomes" id="UP000283090"/>
    </source>
</evidence>
<accession>A0A436ZX68</accession>
<dbReference type="VEuPathDB" id="FungiDB:DFL_007944"/>